<dbReference type="Pfam" id="PF16242">
    <property type="entry name" value="Pyrid_ox_like"/>
    <property type="match status" value="1"/>
</dbReference>
<evidence type="ECO:0000256" key="1">
    <source>
        <dbReference type="SAM" id="MobiDB-lite"/>
    </source>
</evidence>
<dbReference type="OrthoDB" id="434253at2759"/>
<dbReference type="Gene3D" id="2.30.110.10">
    <property type="entry name" value="Electron Transport, Fmn-binding Protein, Chain A"/>
    <property type="match status" value="1"/>
</dbReference>
<dbReference type="EMBL" id="RIBY02002067">
    <property type="protein sequence ID" value="KAH9825877.1"/>
    <property type="molecule type" value="Genomic_DNA"/>
</dbReference>
<dbReference type="InterPro" id="IPR012349">
    <property type="entry name" value="Split_barrel_FMN-bd"/>
</dbReference>
<dbReference type="PANTHER" id="PTHR34818">
    <property type="entry name" value="PROTEIN BLI-3"/>
    <property type="match status" value="1"/>
</dbReference>
<protein>
    <submittedName>
        <fullName evidence="3">Bli-3-like protein 2</fullName>
    </submittedName>
</protein>
<accession>A0A9W7W0J9</accession>
<feature type="region of interest" description="Disordered" evidence="1">
    <location>
        <begin position="1"/>
        <end position="25"/>
    </location>
</feature>
<dbReference type="InterPro" id="IPR052917">
    <property type="entry name" value="Stress-Dev_Protein"/>
</dbReference>
<dbReference type="PANTHER" id="PTHR34818:SF1">
    <property type="entry name" value="PROTEIN BLI-3"/>
    <property type="match status" value="1"/>
</dbReference>
<feature type="domain" description="General stress protein FMN-binding split barrel" evidence="2">
    <location>
        <begin position="33"/>
        <end position="182"/>
    </location>
</feature>
<dbReference type="SUPFAM" id="SSF50475">
    <property type="entry name" value="FMN-binding split barrel"/>
    <property type="match status" value="1"/>
</dbReference>
<dbReference type="InterPro" id="IPR038725">
    <property type="entry name" value="YdaG_split_barrel_FMN-bd"/>
</dbReference>
<proteinExistence type="predicted"/>
<evidence type="ECO:0000313" key="4">
    <source>
        <dbReference type="Proteomes" id="UP001138500"/>
    </source>
</evidence>
<gene>
    <name evidence="3" type="ORF">Tdes44962_MAKER03951</name>
</gene>
<evidence type="ECO:0000259" key="2">
    <source>
        <dbReference type="Pfam" id="PF16242"/>
    </source>
</evidence>
<reference evidence="3 4" key="2">
    <citation type="journal article" date="2021" name="Curr. Genet.">
        <title>Genetic response to nitrogen starvation in the aggressive Eucalyptus foliar pathogen Teratosphaeria destructans.</title>
        <authorList>
            <person name="Havenga M."/>
            <person name="Wingfield B.D."/>
            <person name="Wingfield M.J."/>
            <person name="Dreyer L.L."/>
            <person name="Roets F."/>
            <person name="Aylward J."/>
        </authorList>
    </citation>
    <scope>NUCLEOTIDE SEQUENCE [LARGE SCALE GENOMIC DNA]</scope>
    <source>
        <strain evidence="3">CMW44962</strain>
    </source>
</reference>
<reference evidence="3 4" key="1">
    <citation type="journal article" date="2018" name="IMA Fungus">
        <title>IMA Genome-F 10: Nine draft genome sequences of Claviceps purpurea s.lat., including C. arundinis, C. humidiphila, and C. cf. spartinae, pseudomolecules for the pitch canker pathogen Fusarium circinatum, draft genome of Davidsoniella eucalypti, Grosmannia galeiformis, Quambalaria eucalypti, and Teratosphaeria destructans.</title>
        <authorList>
            <person name="Wingfield B.D."/>
            <person name="Liu M."/>
            <person name="Nguyen H.D."/>
            <person name="Lane F.A."/>
            <person name="Morgan S.W."/>
            <person name="De Vos L."/>
            <person name="Wilken P.M."/>
            <person name="Duong T.A."/>
            <person name="Aylward J."/>
            <person name="Coetzee M.P."/>
            <person name="Dadej K."/>
            <person name="De Beer Z.W."/>
            <person name="Findlay W."/>
            <person name="Havenga M."/>
            <person name="Kolarik M."/>
            <person name="Menzies J.G."/>
            <person name="Naidoo K."/>
            <person name="Pochopski O."/>
            <person name="Shoukouhi P."/>
            <person name="Santana Q.C."/>
            <person name="Seifert K.A."/>
            <person name="Soal N."/>
            <person name="Steenkamp E.T."/>
            <person name="Tatham C.T."/>
            <person name="van der Nest M.A."/>
            <person name="Wingfield M.J."/>
        </authorList>
    </citation>
    <scope>NUCLEOTIDE SEQUENCE [LARGE SCALE GENOMIC DNA]</scope>
    <source>
        <strain evidence="3">CMW44962</strain>
    </source>
</reference>
<organism evidence="3 4">
    <name type="scientific">Teratosphaeria destructans</name>
    <dbReference type="NCBI Taxonomy" id="418781"/>
    <lineage>
        <taxon>Eukaryota</taxon>
        <taxon>Fungi</taxon>
        <taxon>Dikarya</taxon>
        <taxon>Ascomycota</taxon>
        <taxon>Pezizomycotina</taxon>
        <taxon>Dothideomycetes</taxon>
        <taxon>Dothideomycetidae</taxon>
        <taxon>Mycosphaerellales</taxon>
        <taxon>Teratosphaeriaceae</taxon>
        <taxon>Teratosphaeria</taxon>
    </lineage>
</organism>
<keyword evidence="4" id="KW-1185">Reference proteome</keyword>
<feature type="compositionally biased region" description="Basic and acidic residues" evidence="1">
    <location>
        <begin position="1"/>
        <end position="12"/>
    </location>
</feature>
<name>A0A9W7W0J9_9PEZI</name>
<dbReference type="AlphaFoldDB" id="A0A9W7W0J9"/>
<sequence>MPEPLKPEEVKSQTDPSVAKQYDESAPLDKKLEDFYAIADKIKISMLGTYRNGIGPVSRCMAVAKRSGPDFLFLANAHSRKFVDLEKNGEAQVIFHNNSSQDWISVSGIATTSSSDPRIREIYSSGVKAWFGDLKDGVHDGGPSDPRMKLIEVKAKYISYYKSESGMLGAAKEIIGANLTGGVANTGVLREIKGNELDQARAKDSALTS</sequence>
<evidence type="ECO:0000313" key="3">
    <source>
        <dbReference type="EMBL" id="KAH9825877.1"/>
    </source>
</evidence>
<comment type="caution">
    <text evidence="3">The sequence shown here is derived from an EMBL/GenBank/DDBJ whole genome shotgun (WGS) entry which is preliminary data.</text>
</comment>
<dbReference type="Proteomes" id="UP001138500">
    <property type="component" value="Unassembled WGS sequence"/>
</dbReference>